<dbReference type="EMBL" id="KV745550">
    <property type="protein sequence ID" value="OCK74133.1"/>
    <property type="molecule type" value="Genomic_DNA"/>
</dbReference>
<evidence type="ECO:0000256" key="1">
    <source>
        <dbReference type="SAM" id="MobiDB-lite"/>
    </source>
</evidence>
<feature type="region of interest" description="Disordered" evidence="1">
    <location>
        <begin position="284"/>
        <end position="318"/>
    </location>
</feature>
<keyword evidence="5" id="KW-1185">Reference proteome</keyword>
<feature type="signal peptide" evidence="3">
    <location>
        <begin position="1"/>
        <end position="24"/>
    </location>
</feature>
<feature type="transmembrane region" description="Helical" evidence="2">
    <location>
        <begin position="242"/>
        <end position="268"/>
    </location>
</feature>
<dbReference type="AlphaFoldDB" id="A0A8E2J9C4"/>
<protein>
    <recommendedName>
        <fullName evidence="6">Mid2 domain-containing protein</fullName>
    </recommendedName>
</protein>
<feature type="chain" id="PRO_5034218825" description="Mid2 domain-containing protein" evidence="3">
    <location>
        <begin position="25"/>
        <end position="318"/>
    </location>
</feature>
<accession>A0A8E2J9C4</accession>
<reference evidence="4 5" key="1">
    <citation type="journal article" date="2016" name="Nat. Commun.">
        <title>Ectomycorrhizal ecology is imprinted in the genome of the dominant symbiotic fungus Cenococcum geophilum.</title>
        <authorList>
            <consortium name="DOE Joint Genome Institute"/>
            <person name="Peter M."/>
            <person name="Kohler A."/>
            <person name="Ohm R.A."/>
            <person name="Kuo A."/>
            <person name="Krutzmann J."/>
            <person name="Morin E."/>
            <person name="Arend M."/>
            <person name="Barry K.W."/>
            <person name="Binder M."/>
            <person name="Choi C."/>
            <person name="Clum A."/>
            <person name="Copeland A."/>
            <person name="Grisel N."/>
            <person name="Haridas S."/>
            <person name="Kipfer T."/>
            <person name="LaButti K."/>
            <person name="Lindquist E."/>
            <person name="Lipzen A."/>
            <person name="Maire R."/>
            <person name="Meier B."/>
            <person name="Mihaltcheva S."/>
            <person name="Molinier V."/>
            <person name="Murat C."/>
            <person name="Poggeler S."/>
            <person name="Quandt C.A."/>
            <person name="Sperisen C."/>
            <person name="Tritt A."/>
            <person name="Tisserant E."/>
            <person name="Crous P.W."/>
            <person name="Henrissat B."/>
            <person name="Nehls U."/>
            <person name="Egli S."/>
            <person name="Spatafora J.W."/>
            <person name="Grigoriev I.V."/>
            <person name="Martin F.M."/>
        </authorList>
    </citation>
    <scope>NUCLEOTIDE SEQUENCE [LARGE SCALE GENOMIC DNA]</scope>
    <source>
        <strain evidence="4 5">CBS 459.81</strain>
    </source>
</reference>
<keyword evidence="2" id="KW-0472">Membrane</keyword>
<evidence type="ECO:0000256" key="2">
    <source>
        <dbReference type="SAM" id="Phobius"/>
    </source>
</evidence>
<proteinExistence type="predicted"/>
<organism evidence="4 5">
    <name type="scientific">Lepidopterella palustris CBS 459.81</name>
    <dbReference type="NCBI Taxonomy" id="1314670"/>
    <lineage>
        <taxon>Eukaryota</taxon>
        <taxon>Fungi</taxon>
        <taxon>Dikarya</taxon>
        <taxon>Ascomycota</taxon>
        <taxon>Pezizomycotina</taxon>
        <taxon>Dothideomycetes</taxon>
        <taxon>Pleosporomycetidae</taxon>
        <taxon>Mytilinidiales</taxon>
        <taxon>Argynnaceae</taxon>
        <taxon>Lepidopterella</taxon>
    </lineage>
</organism>
<feature type="compositionally biased region" description="Polar residues" evidence="1">
    <location>
        <begin position="196"/>
        <end position="205"/>
    </location>
</feature>
<feature type="region of interest" description="Disordered" evidence="1">
    <location>
        <begin position="177"/>
        <end position="242"/>
    </location>
</feature>
<dbReference type="OrthoDB" id="3557681at2759"/>
<keyword evidence="3" id="KW-0732">Signal</keyword>
<feature type="compositionally biased region" description="Low complexity" evidence="1">
    <location>
        <begin position="206"/>
        <end position="242"/>
    </location>
</feature>
<keyword evidence="2" id="KW-0812">Transmembrane</keyword>
<evidence type="ECO:0000313" key="4">
    <source>
        <dbReference type="EMBL" id="OCK74133.1"/>
    </source>
</evidence>
<evidence type="ECO:0000313" key="5">
    <source>
        <dbReference type="Proteomes" id="UP000250266"/>
    </source>
</evidence>
<gene>
    <name evidence="4" type="ORF">K432DRAFT_410112</name>
</gene>
<dbReference type="Proteomes" id="UP000250266">
    <property type="component" value="Unassembled WGS sequence"/>
</dbReference>
<name>A0A8E2J9C4_9PEZI</name>
<evidence type="ECO:0008006" key="6">
    <source>
        <dbReference type="Google" id="ProtNLM"/>
    </source>
</evidence>
<feature type="compositionally biased region" description="Low complexity" evidence="1">
    <location>
        <begin position="179"/>
        <end position="195"/>
    </location>
</feature>
<evidence type="ECO:0000256" key="3">
    <source>
        <dbReference type="SAM" id="SignalP"/>
    </source>
</evidence>
<keyword evidence="2" id="KW-1133">Transmembrane helix</keyword>
<sequence length="318" mass="32135">MIFPRSLLPFAVALLEASAARSLAARSLAALVDRSNTPRSSFYGGFALVSDTCPSGTSICDSRACCPTGTTCQKSNNVQFEWNAHCCPSDTDCYNTLETAPICADPSWLLYNITSTLLVNAGYFCCAPGYQGLNPTGSNGGNGGQDFGSCVPSDTNVAASAKAALISGTLGPPPTVVMSTGAASATSSSKESPTTVSASQSTLSVSPPTLSGSSPNSPSSSSTTSPNAAASPKSSSKQSSGLSAGAIGGIVGGVVLLAVGSLALFFILRQKKSYERKLAAATASASSGYVKPGEEVPAGARPTELDVKQPTYELGEVR</sequence>